<reference evidence="2 3" key="1">
    <citation type="submission" date="2018-06" db="EMBL/GenBank/DDBJ databases">
        <authorList>
            <consortium name="Pathogen Informatics"/>
            <person name="Doyle S."/>
        </authorList>
    </citation>
    <scope>NUCLEOTIDE SEQUENCE [LARGE SCALE GENOMIC DNA]</scope>
    <source>
        <strain evidence="2 3">NCTC13093</strain>
    </source>
</reference>
<keyword evidence="1" id="KW-0812">Transmembrane</keyword>
<dbReference type="RefSeq" id="WP_113744720.1">
    <property type="nucleotide sequence ID" value="NZ_UAPU01000005.1"/>
</dbReference>
<sequence length="136" mass="15885">MLTKAEYLRSLKTVAFDRKKALMLFVLTVFLSLLGHIAFYVYATFSYSQALYESSSVVKKYLDDATQIFVRPESEDFILHKDYVNFPVAKTYGAQYRQMKSQVEFDKVKAQIKYINKELTAIRFVSDEPHKTTKLQ</sequence>
<feature type="transmembrane region" description="Helical" evidence="1">
    <location>
        <begin position="21"/>
        <end position="43"/>
    </location>
</feature>
<evidence type="ECO:0000313" key="2">
    <source>
        <dbReference type="EMBL" id="SPT70680.1"/>
    </source>
</evidence>
<dbReference type="Proteomes" id="UP000250086">
    <property type="component" value="Unassembled WGS sequence"/>
</dbReference>
<proteinExistence type="predicted"/>
<dbReference type="EMBL" id="UAPV01000001">
    <property type="protein sequence ID" value="SPT70680.1"/>
    <property type="molecule type" value="Genomic_DNA"/>
</dbReference>
<keyword evidence="3" id="KW-1185">Reference proteome</keyword>
<accession>A0A2X0VSD8</accession>
<gene>
    <name evidence="2" type="ORF">NCTC13093_02098</name>
</gene>
<name>A0A2X0VSD8_9GAMM</name>
<keyword evidence="1" id="KW-1133">Transmembrane helix</keyword>
<evidence type="ECO:0000256" key="1">
    <source>
        <dbReference type="SAM" id="Phobius"/>
    </source>
</evidence>
<organism evidence="2 3">
    <name type="scientific">Anaerobiospirillum thomasii</name>
    <dbReference type="NCBI Taxonomy" id="179995"/>
    <lineage>
        <taxon>Bacteria</taxon>
        <taxon>Pseudomonadati</taxon>
        <taxon>Pseudomonadota</taxon>
        <taxon>Gammaproteobacteria</taxon>
        <taxon>Aeromonadales</taxon>
        <taxon>Succinivibrionaceae</taxon>
        <taxon>Anaerobiospirillum</taxon>
    </lineage>
</organism>
<keyword evidence="1" id="KW-0472">Membrane</keyword>
<dbReference type="AlphaFoldDB" id="A0A2X0VSD8"/>
<protein>
    <submittedName>
        <fullName evidence="2">Uncharacterized protein</fullName>
    </submittedName>
</protein>
<evidence type="ECO:0000313" key="3">
    <source>
        <dbReference type="Proteomes" id="UP000250086"/>
    </source>
</evidence>